<feature type="binding site" evidence="5 8">
    <location>
        <position position="212"/>
    </location>
    <ligand>
        <name>NAD(+)</name>
        <dbReference type="ChEBI" id="CHEBI:57540"/>
    </ligand>
</feature>
<feature type="binding site" evidence="5 10">
    <location>
        <position position="263"/>
    </location>
    <ligand>
        <name>Zn(2+)</name>
        <dbReference type="ChEBI" id="CHEBI:29105"/>
    </ligand>
</feature>
<comment type="cofactor">
    <cofactor evidence="5 10">
        <name>Zn(2+)</name>
        <dbReference type="ChEBI" id="CHEBI:29105"/>
    </cofactor>
    <text evidence="5 10">Binds 1 zinc ion per subunit.</text>
</comment>
<feature type="binding site" evidence="5 9">
    <location>
        <position position="361"/>
    </location>
    <ligand>
        <name>substrate</name>
    </ligand>
</feature>
<evidence type="ECO:0000256" key="5">
    <source>
        <dbReference type="HAMAP-Rule" id="MF_01024"/>
    </source>
</evidence>
<dbReference type="Pfam" id="PF00815">
    <property type="entry name" value="Histidinol_dh"/>
    <property type="match status" value="1"/>
</dbReference>
<dbReference type="PANTHER" id="PTHR21256:SF2">
    <property type="entry name" value="HISTIDINE BIOSYNTHESIS TRIFUNCTIONAL PROTEIN"/>
    <property type="match status" value="1"/>
</dbReference>
<evidence type="ECO:0000256" key="6">
    <source>
        <dbReference type="PIRNR" id="PIRNR000099"/>
    </source>
</evidence>
<dbReference type="GO" id="GO:0004399">
    <property type="term" value="F:histidinol dehydrogenase activity"/>
    <property type="evidence" value="ECO:0007669"/>
    <property type="project" value="UniProtKB-UniRule"/>
</dbReference>
<evidence type="ECO:0000256" key="11">
    <source>
        <dbReference type="RuleBase" id="RU004175"/>
    </source>
</evidence>
<feature type="binding site" evidence="5 9">
    <location>
        <position position="420"/>
    </location>
    <ligand>
        <name>substrate</name>
    </ligand>
</feature>
<dbReference type="GO" id="GO:0008270">
    <property type="term" value="F:zinc ion binding"/>
    <property type="evidence" value="ECO:0007669"/>
    <property type="project" value="UniProtKB-UniRule"/>
</dbReference>
<feature type="binding site" evidence="5 8">
    <location>
        <position position="127"/>
    </location>
    <ligand>
        <name>NAD(+)</name>
        <dbReference type="ChEBI" id="CHEBI:57540"/>
    </ligand>
</feature>
<dbReference type="UniPathway" id="UPA00031">
    <property type="reaction ID" value="UER00014"/>
</dbReference>
<evidence type="ECO:0000256" key="3">
    <source>
        <dbReference type="ARBA" id="ARBA00022833"/>
    </source>
</evidence>
<feature type="active site" description="Proton acceptor" evidence="5 7">
    <location>
        <position position="328"/>
    </location>
</feature>
<dbReference type="AlphaFoldDB" id="A0A2W5KET3"/>
<dbReference type="PROSITE" id="PS00611">
    <property type="entry name" value="HISOL_DEHYDROGENASE"/>
    <property type="match status" value="1"/>
</dbReference>
<dbReference type="EC" id="1.1.1.23" evidence="5"/>
<dbReference type="GO" id="GO:0005829">
    <property type="term" value="C:cytosol"/>
    <property type="evidence" value="ECO:0007669"/>
    <property type="project" value="TreeGrafter"/>
</dbReference>
<evidence type="ECO:0000256" key="8">
    <source>
        <dbReference type="PIRSR" id="PIRSR000099-2"/>
    </source>
</evidence>
<comment type="similarity">
    <text evidence="1 5 6 11">Belongs to the histidinol dehydrogenase family.</text>
</comment>
<keyword evidence="5" id="KW-0028">Amino-acid biosynthesis</keyword>
<dbReference type="Gene3D" id="1.20.5.1300">
    <property type="match status" value="1"/>
</dbReference>
<dbReference type="GO" id="GO:0000105">
    <property type="term" value="P:L-histidine biosynthetic process"/>
    <property type="evidence" value="ECO:0007669"/>
    <property type="project" value="UniProtKB-UniRule"/>
</dbReference>
<dbReference type="SUPFAM" id="SSF53720">
    <property type="entry name" value="ALDH-like"/>
    <property type="match status" value="1"/>
</dbReference>
<dbReference type="CDD" id="cd06572">
    <property type="entry name" value="Histidinol_dh"/>
    <property type="match status" value="1"/>
</dbReference>
<evidence type="ECO:0000313" key="13">
    <source>
        <dbReference type="Proteomes" id="UP000249046"/>
    </source>
</evidence>
<dbReference type="EMBL" id="QFPO01000006">
    <property type="protein sequence ID" value="PZQ15371.1"/>
    <property type="molecule type" value="Genomic_DNA"/>
</dbReference>
<evidence type="ECO:0000313" key="12">
    <source>
        <dbReference type="EMBL" id="PZQ15371.1"/>
    </source>
</evidence>
<evidence type="ECO:0000256" key="10">
    <source>
        <dbReference type="PIRSR" id="PIRSR000099-4"/>
    </source>
</evidence>
<proteinExistence type="inferred from homology"/>
<feature type="binding site" evidence="5 10">
    <location>
        <position position="260"/>
    </location>
    <ligand>
        <name>Zn(2+)</name>
        <dbReference type="ChEBI" id="CHEBI:29105"/>
    </ligand>
</feature>
<dbReference type="GO" id="GO:0051287">
    <property type="term" value="F:NAD binding"/>
    <property type="evidence" value="ECO:0007669"/>
    <property type="project" value="InterPro"/>
</dbReference>
<accession>A0A2W5KET3</accession>
<keyword evidence="2 5" id="KW-0479">Metal-binding</keyword>
<feature type="binding site" evidence="5 10">
    <location>
        <position position="420"/>
    </location>
    <ligand>
        <name>Zn(2+)</name>
        <dbReference type="ChEBI" id="CHEBI:29105"/>
    </ligand>
</feature>
<dbReference type="InterPro" id="IPR016161">
    <property type="entry name" value="Ald_DH/histidinol_DH"/>
</dbReference>
<dbReference type="HAMAP" id="MF_01024">
    <property type="entry name" value="HisD"/>
    <property type="match status" value="1"/>
</dbReference>
<feature type="binding site" evidence="5 9">
    <location>
        <position position="238"/>
    </location>
    <ligand>
        <name>substrate</name>
    </ligand>
</feature>
<dbReference type="FunFam" id="3.40.50.1980:FF:000001">
    <property type="entry name" value="Histidinol dehydrogenase"/>
    <property type="match status" value="1"/>
</dbReference>
<feature type="binding site" evidence="5 8">
    <location>
        <position position="189"/>
    </location>
    <ligand>
        <name>NAD(+)</name>
        <dbReference type="ChEBI" id="CHEBI:57540"/>
    </ligand>
</feature>
<dbReference type="InterPro" id="IPR012131">
    <property type="entry name" value="Hstdl_DH"/>
</dbReference>
<feature type="binding site" evidence="5 9">
    <location>
        <position position="415"/>
    </location>
    <ligand>
        <name>substrate</name>
    </ligand>
</feature>
<keyword evidence="4 5" id="KW-0560">Oxidoreductase</keyword>
<comment type="pathway">
    <text evidence="5">Amino-acid biosynthesis; L-histidine biosynthesis; L-histidine from 5-phospho-alpha-D-ribose 1-diphosphate: step 9/9.</text>
</comment>
<dbReference type="Proteomes" id="UP000249046">
    <property type="component" value="Unassembled WGS sequence"/>
</dbReference>
<sequence length="439" mass="46232">MRILDWRALGAAERDAALARPRQVRDPQQLERVRAILAEVRRHGDAALRTLTKRFDGCDLAEFAVGEAEFEAAEAAVDATLRAAIERAIERVRTFHAAQLPRSLRADTAPGVRCEQLIRPIGRVGLYVPAGSAPLPSTVWMLAVPAALAGCPEIVLTTPPRADGSADPLILTAARLCGVTRVFKLGGAQAIAALAYGTGSVPRCDKLFGPGNAWVTQAKLEVAADPDGAAIDMPAGPSEVLVIADDGADPDFVAADLLAQAEHGADSQVVLVSPSAALLREVAAAVERQSATLPRRAIAEAALTHARLIHVGDLDEAVTVSERYAPEHLIVQTRDPRALLPRLSAAGSIFLGAWSPETLGDYCAGPNHVLPTLGFARAFSGVGVDSFLRRVYVQELSADGLAAIGGDAALLARAERLEAHARAVDLRLAALPQRRAVTA</sequence>
<name>A0A2W5KET3_9GAMM</name>
<feature type="binding site" evidence="5 9">
    <location>
        <position position="260"/>
    </location>
    <ligand>
        <name>substrate</name>
    </ligand>
</feature>
<organism evidence="12 13">
    <name type="scientific">Rhodanobacter denitrificans</name>
    <dbReference type="NCBI Taxonomy" id="666685"/>
    <lineage>
        <taxon>Bacteria</taxon>
        <taxon>Pseudomonadati</taxon>
        <taxon>Pseudomonadota</taxon>
        <taxon>Gammaproteobacteria</taxon>
        <taxon>Lysobacterales</taxon>
        <taxon>Rhodanobacteraceae</taxon>
        <taxon>Rhodanobacter</taxon>
    </lineage>
</organism>
<protein>
    <recommendedName>
        <fullName evidence="5">Histidinol dehydrogenase</fullName>
        <shortName evidence="5">HDH</shortName>
        <ecNumber evidence="5">1.1.1.23</ecNumber>
    </recommendedName>
</protein>
<comment type="caution">
    <text evidence="12">The sequence shown here is derived from an EMBL/GenBank/DDBJ whole genome shotgun (WGS) entry which is preliminary data.</text>
</comment>
<feature type="active site" description="Proton acceptor" evidence="5 7">
    <location>
        <position position="327"/>
    </location>
</feature>
<gene>
    <name evidence="5 12" type="primary">hisD</name>
    <name evidence="12" type="ORF">DI564_08505</name>
</gene>
<keyword evidence="3 5" id="KW-0862">Zinc</keyword>
<dbReference type="PIRSF" id="PIRSF000099">
    <property type="entry name" value="Histidinol_dh"/>
    <property type="match status" value="1"/>
</dbReference>
<evidence type="ECO:0000256" key="2">
    <source>
        <dbReference type="ARBA" id="ARBA00022723"/>
    </source>
</evidence>
<dbReference type="Gene3D" id="3.40.50.1980">
    <property type="entry name" value="Nitrogenase molybdenum iron protein domain"/>
    <property type="match status" value="2"/>
</dbReference>
<keyword evidence="5 8" id="KW-0520">NAD</keyword>
<comment type="function">
    <text evidence="5">Catalyzes the sequential NAD-dependent oxidations of L-histidinol to L-histidinaldehyde and then to L-histidine.</text>
</comment>
<evidence type="ECO:0000256" key="4">
    <source>
        <dbReference type="ARBA" id="ARBA00023002"/>
    </source>
</evidence>
<evidence type="ECO:0000256" key="9">
    <source>
        <dbReference type="PIRSR" id="PIRSR000099-3"/>
    </source>
</evidence>
<feature type="binding site" evidence="5 10">
    <location>
        <position position="361"/>
    </location>
    <ligand>
        <name>Zn(2+)</name>
        <dbReference type="ChEBI" id="CHEBI:29105"/>
    </ligand>
</feature>
<feature type="binding site" evidence="5 9">
    <location>
        <position position="328"/>
    </location>
    <ligand>
        <name>substrate</name>
    </ligand>
</feature>
<dbReference type="NCBIfam" id="TIGR00069">
    <property type="entry name" value="hisD"/>
    <property type="match status" value="1"/>
</dbReference>
<feature type="binding site" evidence="5 9">
    <location>
        <position position="263"/>
    </location>
    <ligand>
        <name>substrate</name>
    </ligand>
</feature>
<comment type="catalytic activity">
    <reaction evidence="5">
        <text>L-histidinol + 2 NAD(+) + H2O = L-histidine + 2 NADH + 3 H(+)</text>
        <dbReference type="Rhea" id="RHEA:20641"/>
        <dbReference type="ChEBI" id="CHEBI:15377"/>
        <dbReference type="ChEBI" id="CHEBI:15378"/>
        <dbReference type="ChEBI" id="CHEBI:57540"/>
        <dbReference type="ChEBI" id="CHEBI:57595"/>
        <dbReference type="ChEBI" id="CHEBI:57699"/>
        <dbReference type="ChEBI" id="CHEBI:57945"/>
        <dbReference type="EC" id="1.1.1.23"/>
    </reaction>
</comment>
<dbReference type="InterPro" id="IPR022695">
    <property type="entry name" value="Histidinol_DH_monofunct"/>
</dbReference>
<dbReference type="PRINTS" id="PR00083">
    <property type="entry name" value="HOLDHDRGNASE"/>
</dbReference>
<dbReference type="PANTHER" id="PTHR21256">
    <property type="entry name" value="HISTIDINOL DEHYDROGENASE HDH"/>
    <property type="match status" value="1"/>
</dbReference>
<keyword evidence="5" id="KW-0368">Histidine biosynthesis</keyword>
<evidence type="ECO:0000256" key="7">
    <source>
        <dbReference type="PIRSR" id="PIRSR000099-1"/>
    </source>
</evidence>
<reference evidence="12 13" key="1">
    <citation type="submission" date="2017-08" db="EMBL/GenBank/DDBJ databases">
        <title>Infants hospitalized years apart are colonized by the same room-sourced microbial strains.</title>
        <authorList>
            <person name="Brooks B."/>
            <person name="Olm M.R."/>
            <person name="Firek B.A."/>
            <person name="Baker R."/>
            <person name="Thomas B.C."/>
            <person name="Morowitz M.J."/>
            <person name="Banfield J.F."/>
        </authorList>
    </citation>
    <scope>NUCLEOTIDE SEQUENCE [LARGE SCALE GENOMIC DNA]</scope>
    <source>
        <strain evidence="12">S2_005_003_R2_42</strain>
    </source>
</reference>
<evidence type="ECO:0000256" key="1">
    <source>
        <dbReference type="ARBA" id="ARBA00010178"/>
    </source>
</evidence>
<dbReference type="InterPro" id="IPR001692">
    <property type="entry name" value="Histidinol_DH_CS"/>
</dbReference>